<sequence length="114" mass="11708">MSALEVRAPVRAARWLKTRMLAADGTITVVLEGRLIGSGVDTLVAELAEALELCCGVVIVEATACRCDGDTLASALGDAAVAARRARCGLRVVTADIDVAIALDGAGISRTVRT</sequence>
<dbReference type="Proteomes" id="UP000470404">
    <property type="component" value="Unassembled WGS sequence"/>
</dbReference>
<comment type="caution">
    <text evidence="1">The sequence shown here is derived from an EMBL/GenBank/DDBJ whole genome shotgun (WGS) entry which is preliminary data.</text>
</comment>
<organism evidence="1 2">
    <name type="scientific">Amycolatopsis rubida</name>
    <dbReference type="NCBI Taxonomy" id="112413"/>
    <lineage>
        <taxon>Bacteria</taxon>
        <taxon>Bacillati</taxon>
        <taxon>Actinomycetota</taxon>
        <taxon>Actinomycetes</taxon>
        <taxon>Pseudonocardiales</taxon>
        <taxon>Pseudonocardiaceae</taxon>
        <taxon>Amycolatopsis</taxon>
    </lineage>
</organism>
<evidence type="ECO:0000313" key="2">
    <source>
        <dbReference type="Proteomes" id="UP000470404"/>
    </source>
</evidence>
<gene>
    <name evidence="1" type="ORF">G3I59_09460</name>
</gene>
<evidence type="ECO:0008006" key="3">
    <source>
        <dbReference type="Google" id="ProtNLM"/>
    </source>
</evidence>
<proteinExistence type="predicted"/>
<dbReference type="EMBL" id="JAAGNC010000061">
    <property type="protein sequence ID" value="NEC55811.1"/>
    <property type="molecule type" value="Genomic_DNA"/>
</dbReference>
<evidence type="ECO:0000313" key="1">
    <source>
        <dbReference type="EMBL" id="NEC55811.1"/>
    </source>
</evidence>
<protein>
    <recommendedName>
        <fullName evidence="3">STAS domain-containing protein</fullName>
    </recommendedName>
</protein>
<name>A0ABX0BSI1_9PSEU</name>
<reference evidence="1 2" key="1">
    <citation type="submission" date="2020-01" db="EMBL/GenBank/DDBJ databases">
        <title>Insect and environment-associated Actinomycetes.</title>
        <authorList>
            <person name="Currrie C."/>
            <person name="Chevrette M."/>
            <person name="Carlson C."/>
            <person name="Stubbendieck R."/>
            <person name="Wendt-Pienkowski E."/>
        </authorList>
    </citation>
    <scope>NUCLEOTIDE SEQUENCE [LARGE SCALE GENOMIC DNA]</scope>
    <source>
        <strain evidence="1 2">SID8386</strain>
    </source>
</reference>
<keyword evidence="2" id="KW-1185">Reference proteome</keyword>
<accession>A0ABX0BSI1</accession>
<dbReference type="RefSeq" id="WP_157904894.1">
    <property type="nucleotide sequence ID" value="NZ_JAAGNC010000061.1"/>
</dbReference>